<feature type="chain" id="PRO_5011578973" evidence="1">
    <location>
        <begin position="25"/>
        <end position="302"/>
    </location>
</feature>
<evidence type="ECO:0000256" key="1">
    <source>
        <dbReference type="SAM" id="SignalP"/>
    </source>
</evidence>
<dbReference type="SUPFAM" id="SSF103515">
    <property type="entry name" value="Autotransporter"/>
    <property type="match status" value="1"/>
</dbReference>
<feature type="signal peptide" evidence="1">
    <location>
        <begin position="1"/>
        <end position="24"/>
    </location>
</feature>
<dbReference type="InterPro" id="IPR005546">
    <property type="entry name" value="Autotransporte_beta"/>
</dbReference>
<dbReference type="Gene3D" id="2.40.128.130">
    <property type="entry name" value="Autotransporter beta-domain"/>
    <property type="match status" value="1"/>
</dbReference>
<reference evidence="4" key="1">
    <citation type="submission" date="2016-10" db="EMBL/GenBank/DDBJ databases">
        <authorList>
            <person name="Varghese N."/>
            <person name="Submissions S."/>
        </authorList>
    </citation>
    <scope>NUCLEOTIDE SEQUENCE [LARGE SCALE GENOMIC DNA]</scope>
    <source>
        <strain evidence="4">DSM 26894</strain>
    </source>
</reference>
<organism evidence="3 4">
    <name type="scientific">Alloyangia pacifica</name>
    <dbReference type="NCBI Taxonomy" id="311180"/>
    <lineage>
        <taxon>Bacteria</taxon>
        <taxon>Pseudomonadati</taxon>
        <taxon>Pseudomonadota</taxon>
        <taxon>Alphaproteobacteria</taxon>
        <taxon>Rhodobacterales</taxon>
        <taxon>Roseobacteraceae</taxon>
        <taxon>Alloyangia</taxon>
    </lineage>
</organism>
<name>A0A1I6S8Z0_9RHOB</name>
<protein>
    <submittedName>
        <fullName evidence="3">Autotransporter beta-domain-containing protein</fullName>
    </submittedName>
</protein>
<sequence length="302" mass="32618">MKTARLIRALALLIGLLPASAGQAADELRSAYRSSVSTTLSASVGAFDSVLGHALSGYGKVRLNSKGVFLATNAPGNAPRVWWAFEAREYHGSTSGRKFDMLLGIERPLGNGTRLGFATGYGVADLDTGREIRTQTLSFAPYIETSLTDNIGLKAWAALSRPDYRLGNSPRVAWRTAAGLNASGRYELQRMNLSGSAGLSLSQQVSSGVGDVSAWQVGKLSATLQTRATLRLERNFRPYFELGYSYGAWVDAGDSGESQAPSLKTGLSWSYNKRSFSLSLNGTQVFDPVQPLVLNTNYRIRF</sequence>
<dbReference type="Pfam" id="PF03797">
    <property type="entry name" value="Autotransporter"/>
    <property type="match status" value="1"/>
</dbReference>
<evidence type="ECO:0000259" key="2">
    <source>
        <dbReference type="Pfam" id="PF03797"/>
    </source>
</evidence>
<dbReference type="AlphaFoldDB" id="A0A1I6S8Z0"/>
<proteinExistence type="predicted"/>
<dbReference type="OrthoDB" id="7818614at2"/>
<dbReference type="Proteomes" id="UP000199392">
    <property type="component" value="Unassembled WGS sequence"/>
</dbReference>
<dbReference type="InterPro" id="IPR036709">
    <property type="entry name" value="Autotransporte_beta_dom_sf"/>
</dbReference>
<keyword evidence="4" id="KW-1185">Reference proteome</keyword>
<feature type="domain" description="Autotransporter" evidence="2">
    <location>
        <begin position="93"/>
        <end position="271"/>
    </location>
</feature>
<evidence type="ECO:0000313" key="3">
    <source>
        <dbReference type="EMBL" id="SFS73406.1"/>
    </source>
</evidence>
<gene>
    <name evidence="3" type="ORF">SAMN04488050_104201</name>
</gene>
<dbReference type="EMBL" id="FOZW01000004">
    <property type="protein sequence ID" value="SFS73406.1"/>
    <property type="molecule type" value="Genomic_DNA"/>
</dbReference>
<evidence type="ECO:0000313" key="4">
    <source>
        <dbReference type="Proteomes" id="UP000199392"/>
    </source>
</evidence>
<dbReference type="RefSeq" id="WP_092423664.1">
    <property type="nucleotide sequence ID" value="NZ_FNCL01000004.1"/>
</dbReference>
<keyword evidence="1" id="KW-0732">Signal</keyword>
<accession>A0A1I6S8Z0</accession>